<dbReference type="SUPFAM" id="SSF52172">
    <property type="entry name" value="CheY-like"/>
    <property type="match status" value="1"/>
</dbReference>
<dbReference type="Pfam" id="PF00072">
    <property type="entry name" value="Response_reg"/>
    <property type="match status" value="1"/>
</dbReference>
<dbReference type="PANTHER" id="PTHR48111">
    <property type="entry name" value="REGULATOR OF RPOS"/>
    <property type="match status" value="1"/>
</dbReference>
<dbReference type="GO" id="GO:0032993">
    <property type="term" value="C:protein-DNA complex"/>
    <property type="evidence" value="ECO:0007669"/>
    <property type="project" value="TreeGrafter"/>
</dbReference>
<organism evidence="7">
    <name type="scientific">marine sediment metagenome</name>
    <dbReference type="NCBI Taxonomy" id="412755"/>
    <lineage>
        <taxon>unclassified sequences</taxon>
        <taxon>metagenomes</taxon>
        <taxon>ecological metagenomes</taxon>
    </lineage>
</organism>
<dbReference type="AlphaFoldDB" id="X1NNV2"/>
<dbReference type="PROSITE" id="PS50110">
    <property type="entry name" value="RESPONSE_REGULATORY"/>
    <property type="match status" value="1"/>
</dbReference>
<feature type="non-terminal residue" evidence="7">
    <location>
        <position position="73"/>
    </location>
</feature>
<dbReference type="GO" id="GO:0006355">
    <property type="term" value="P:regulation of DNA-templated transcription"/>
    <property type="evidence" value="ECO:0007669"/>
    <property type="project" value="TreeGrafter"/>
</dbReference>
<dbReference type="InterPro" id="IPR001789">
    <property type="entry name" value="Sig_transdc_resp-reg_receiver"/>
</dbReference>
<evidence type="ECO:0000256" key="3">
    <source>
        <dbReference type="ARBA" id="ARBA00023015"/>
    </source>
</evidence>
<dbReference type="EMBL" id="BARV01024225">
    <property type="protein sequence ID" value="GAI45288.1"/>
    <property type="molecule type" value="Genomic_DNA"/>
</dbReference>
<dbReference type="InterPro" id="IPR039420">
    <property type="entry name" value="WalR-like"/>
</dbReference>
<evidence type="ECO:0000259" key="6">
    <source>
        <dbReference type="PROSITE" id="PS50110"/>
    </source>
</evidence>
<evidence type="ECO:0000313" key="7">
    <source>
        <dbReference type="EMBL" id="GAI45288.1"/>
    </source>
</evidence>
<dbReference type="GO" id="GO:0000156">
    <property type="term" value="F:phosphorelay response regulator activity"/>
    <property type="evidence" value="ECO:0007669"/>
    <property type="project" value="TreeGrafter"/>
</dbReference>
<proteinExistence type="predicted"/>
<dbReference type="PANTHER" id="PTHR48111:SF1">
    <property type="entry name" value="TWO-COMPONENT RESPONSE REGULATOR ORR33"/>
    <property type="match status" value="1"/>
</dbReference>
<dbReference type="GO" id="GO:0000976">
    <property type="term" value="F:transcription cis-regulatory region binding"/>
    <property type="evidence" value="ECO:0007669"/>
    <property type="project" value="TreeGrafter"/>
</dbReference>
<accession>X1NNV2</accession>
<protein>
    <recommendedName>
        <fullName evidence="6">Response regulatory domain-containing protein</fullName>
    </recommendedName>
</protein>
<keyword evidence="5" id="KW-0804">Transcription</keyword>
<evidence type="ECO:0000256" key="4">
    <source>
        <dbReference type="ARBA" id="ARBA00023125"/>
    </source>
</evidence>
<evidence type="ECO:0000256" key="1">
    <source>
        <dbReference type="ARBA" id="ARBA00022553"/>
    </source>
</evidence>
<reference evidence="7" key="1">
    <citation type="journal article" date="2014" name="Front. Microbiol.">
        <title>High frequency of phylogenetically diverse reductive dehalogenase-homologous genes in deep subseafloor sedimentary metagenomes.</title>
        <authorList>
            <person name="Kawai M."/>
            <person name="Futagami T."/>
            <person name="Toyoda A."/>
            <person name="Takaki Y."/>
            <person name="Nishi S."/>
            <person name="Hori S."/>
            <person name="Arai W."/>
            <person name="Tsubouchi T."/>
            <person name="Morono Y."/>
            <person name="Uchiyama I."/>
            <person name="Ito T."/>
            <person name="Fujiyama A."/>
            <person name="Inagaki F."/>
            <person name="Takami H."/>
        </authorList>
    </citation>
    <scope>NUCLEOTIDE SEQUENCE</scope>
    <source>
        <strain evidence="7">Expedition CK06-06</strain>
    </source>
</reference>
<keyword evidence="2" id="KW-0902">Two-component regulatory system</keyword>
<keyword evidence="4" id="KW-0238">DNA-binding</keyword>
<sequence>MSKILIVEDDRDIALGLEEDLSRHGFQVETVGDGEKAVRRSIECNWDLIILDIMLPRKDGFEVCKELRSAGIR</sequence>
<comment type="caution">
    <text evidence="7">The sequence shown here is derived from an EMBL/GenBank/DDBJ whole genome shotgun (WGS) entry which is preliminary data.</text>
</comment>
<feature type="domain" description="Response regulatory" evidence="6">
    <location>
        <begin position="3"/>
        <end position="73"/>
    </location>
</feature>
<dbReference type="Gene3D" id="3.40.50.2300">
    <property type="match status" value="1"/>
</dbReference>
<keyword evidence="1" id="KW-0597">Phosphoprotein</keyword>
<evidence type="ECO:0000256" key="5">
    <source>
        <dbReference type="ARBA" id="ARBA00023163"/>
    </source>
</evidence>
<gene>
    <name evidence="7" type="ORF">S06H3_39577</name>
</gene>
<dbReference type="InterPro" id="IPR011006">
    <property type="entry name" value="CheY-like_superfamily"/>
</dbReference>
<dbReference type="CDD" id="cd17574">
    <property type="entry name" value="REC_OmpR"/>
    <property type="match status" value="1"/>
</dbReference>
<name>X1NNV2_9ZZZZ</name>
<keyword evidence="3" id="KW-0805">Transcription regulation</keyword>
<evidence type="ECO:0000256" key="2">
    <source>
        <dbReference type="ARBA" id="ARBA00023012"/>
    </source>
</evidence>
<dbReference type="GO" id="GO:0005829">
    <property type="term" value="C:cytosol"/>
    <property type="evidence" value="ECO:0007669"/>
    <property type="project" value="TreeGrafter"/>
</dbReference>